<name>A0AAV8YCJ6_9CUCU</name>
<gene>
    <name evidence="3" type="ORF">NQ318_022763</name>
</gene>
<dbReference type="InterPro" id="IPR050863">
    <property type="entry name" value="CenT-Element_Derived"/>
</dbReference>
<dbReference type="InterPro" id="IPR004875">
    <property type="entry name" value="DDE_SF_endonuclease_dom"/>
</dbReference>
<feature type="region of interest" description="Disordered" evidence="1">
    <location>
        <begin position="310"/>
        <end position="366"/>
    </location>
</feature>
<dbReference type="Pfam" id="PF03184">
    <property type="entry name" value="DDE_1"/>
    <property type="match status" value="1"/>
</dbReference>
<dbReference type="GO" id="GO:0003677">
    <property type="term" value="F:DNA binding"/>
    <property type="evidence" value="ECO:0007669"/>
    <property type="project" value="TreeGrafter"/>
</dbReference>
<keyword evidence="4" id="KW-1185">Reference proteome</keyword>
<accession>A0AAV8YCJ6</accession>
<dbReference type="PANTHER" id="PTHR19303">
    <property type="entry name" value="TRANSPOSON"/>
    <property type="match status" value="1"/>
</dbReference>
<dbReference type="EMBL" id="JAPWTK010000121">
    <property type="protein sequence ID" value="KAJ8949250.1"/>
    <property type="molecule type" value="Genomic_DNA"/>
</dbReference>
<organism evidence="3 4">
    <name type="scientific">Aromia moschata</name>
    <dbReference type="NCBI Taxonomy" id="1265417"/>
    <lineage>
        <taxon>Eukaryota</taxon>
        <taxon>Metazoa</taxon>
        <taxon>Ecdysozoa</taxon>
        <taxon>Arthropoda</taxon>
        <taxon>Hexapoda</taxon>
        <taxon>Insecta</taxon>
        <taxon>Pterygota</taxon>
        <taxon>Neoptera</taxon>
        <taxon>Endopterygota</taxon>
        <taxon>Coleoptera</taxon>
        <taxon>Polyphaga</taxon>
        <taxon>Cucujiformia</taxon>
        <taxon>Chrysomeloidea</taxon>
        <taxon>Cerambycidae</taxon>
        <taxon>Cerambycinae</taxon>
        <taxon>Callichromatini</taxon>
        <taxon>Aromia</taxon>
    </lineage>
</organism>
<feature type="compositionally biased region" description="Basic and acidic residues" evidence="1">
    <location>
        <begin position="348"/>
        <end position="360"/>
    </location>
</feature>
<feature type="compositionally biased region" description="Basic residues" evidence="1">
    <location>
        <begin position="329"/>
        <end position="340"/>
    </location>
</feature>
<evidence type="ECO:0000313" key="3">
    <source>
        <dbReference type="EMBL" id="KAJ8949250.1"/>
    </source>
</evidence>
<dbReference type="AlphaFoldDB" id="A0AAV8YCJ6"/>
<reference evidence="3" key="1">
    <citation type="journal article" date="2023" name="Insect Mol. Biol.">
        <title>Genome sequencing provides insights into the evolution of gene families encoding plant cell wall-degrading enzymes in longhorned beetles.</title>
        <authorList>
            <person name="Shin N.R."/>
            <person name="Okamura Y."/>
            <person name="Kirsch R."/>
            <person name="Pauchet Y."/>
        </authorList>
    </citation>
    <scope>NUCLEOTIDE SEQUENCE</scope>
    <source>
        <strain evidence="3">AMC_N1</strain>
    </source>
</reference>
<dbReference type="PANTHER" id="PTHR19303:SF74">
    <property type="entry name" value="POGO TRANSPOSABLE ELEMENT WITH KRAB DOMAIN"/>
    <property type="match status" value="1"/>
</dbReference>
<comment type="caution">
    <text evidence="3">The sequence shown here is derived from an EMBL/GenBank/DDBJ whole genome shotgun (WGS) entry which is preliminary data.</text>
</comment>
<sequence length="366" mass="40092">MDRYKFEPKDIYNVDETGVTTVQKPVKVVAERGTKQVGALTSGERGTLETVALAINAIGNSVPPIFIFPRLRYKDHFARDGPVGCIGAGNASGWMQEDEFLIFLNHFQKHTNASTENKILLLLDNHHSHISIRYLDFCKSNGIIVLSFPPHCSHKLQPLDRSVYGPFKKAVNSHCDAWMRNNPGKTMTIYDIPCIVKLALPLALTQSNIIAGFSCTGIYPFNRDIFTEPDFAPSYVTDRPAPENAVPNAIEVIPQSSTSNAGPLPSVDIMPVSPNTHIPPPSPNIHTPSTSPSTNILSASSVTLTLPASPGTSTTVFSPEIVRPLPKAPPRKRAGKRNSRKSAIYTDTPEKDAIEQEYEAKKKKPS</sequence>
<evidence type="ECO:0000259" key="2">
    <source>
        <dbReference type="Pfam" id="PF03184"/>
    </source>
</evidence>
<feature type="compositionally biased region" description="Polar residues" evidence="1">
    <location>
        <begin position="284"/>
        <end position="294"/>
    </location>
</feature>
<evidence type="ECO:0000313" key="4">
    <source>
        <dbReference type="Proteomes" id="UP001162162"/>
    </source>
</evidence>
<dbReference type="Proteomes" id="UP001162162">
    <property type="component" value="Unassembled WGS sequence"/>
</dbReference>
<evidence type="ECO:0000256" key="1">
    <source>
        <dbReference type="SAM" id="MobiDB-lite"/>
    </source>
</evidence>
<feature type="region of interest" description="Disordered" evidence="1">
    <location>
        <begin position="275"/>
        <end position="294"/>
    </location>
</feature>
<protein>
    <recommendedName>
        <fullName evidence="2">DDE-1 domain-containing protein</fullName>
    </recommendedName>
</protein>
<dbReference type="GO" id="GO:0005634">
    <property type="term" value="C:nucleus"/>
    <property type="evidence" value="ECO:0007669"/>
    <property type="project" value="TreeGrafter"/>
</dbReference>
<feature type="domain" description="DDE-1" evidence="2">
    <location>
        <begin position="89"/>
        <end position="212"/>
    </location>
</feature>
<proteinExistence type="predicted"/>